<comment type="caution">
    <text evidence="3">The sequence shown here is derived from an EMBL/GenBank/DDBJ whole genome shotgun (WGS) entry which is preliminary data.</text>
</comment>
<feature type="compositionally biased region" description="Basic and acidic residues" evidence="1">
    <location>
        <begin position="394"/>
        <end position="406"/>
    </location>
</feature>
<name>A0A2C9ZHY3_9ACTN</name>
<dbReference type="OrthoDB" id="153031at2"/>
<evidence type="ECO:0000313" key="4">
    <source>
        <dbReference type="Proteomes" id="UP000194632"/>
    </source>
</evidence>
<feature type="transmembrane region" description="Helical" evidence="2">
    <location>
        <begin position="352"/>
        <end position="374"/>
    </location>
</feature>
<evidence type="ECO:0000256" key="1">
    <source>
        <dbReference type="SAM" id="MobiDB-lite"/>
    </source>
</evidence>
<organism evidence="3 4">
    <name type="scientific">Gordonia lacunae</name>
    <dbReference type="NCBI Taxonomy" id="417102"/>
    <lineage>
        <taxon>Bacteria</taxon>
        <taxon>Bacillati</taxon>
        <taxon>Actinomycetota</taxon>
        <taxon>Actinomycetes</taxon>
        <taxon>Mycobacteriales</taxon>
        <taxon>Gordoniaceae</taxon>
        <taxon>Gordonia</taxon>
    </lineage>
</organism>
<keyword evidence="2" id="KW-0812">Transmembrane</keyword>
<feature type="compositionally biased region" description="Low complexity" evidence="1">
    <location>
        <begin position="407"/>
        <end position="416"/>
    </location>
</feature>
<keyword evidence="4" id="KW-1185">Reference proteome</keyword>
<dbReference type="PROSITE" id="PS51257">
    <property type="entry name" value="PROKAR_LIPOPROTEIN"/>
    <property type="match status" value="1"/>
</dbReference>
<evidence type="ECO:0000256" key="2">
    <source>
        <dbReference type="SAM" id="Phobius"/>
    </source>
</evidence>
<dbReference type="InterPro" id="IPR021424">
    <property type="entry name" value="PorA"/>
</dbReference>
<evidence type="ECO:0008006" key="5">
    <source>
        <dbReference type="Google" id="ProtNLM"/>
    </source>
</evidence>
<dbReference type="STRING" id="417102.CA982_24025"/>
<dbReference type="EMBL" id="NGFO01000044">
    <property type="protein sequence ID" value="OUC75959.1"/>
    <property type="molecule type" value="Genomic_DNA"/>
</dbReference>
<keyword evidence="2" id="KW-0472">Membrane</keyword>
<reference evidence="3 4" key="1">
    <citation type="submission" date="2017-05" db="EMBL/GenBank/DDBJ databases">
        <title>Biotechnological potential of actinobacteria isolated from South African environments.</title>
        <authorList>
            <person name="Le Roes-Hill M."/>
            <person name="Prins A."/>
            <person name="Durrell K.A."/>
        </authorList>
    </citation>
    <scope>NUCLEOTIDE SEQUENCE [LARGE SCALE GENOMIC DNA]</scope>
    <source>
        <strain evidence="3">BS2</strain>
    </source>
</reference>
<gene>
    <name evidence="3" type="ORF">CA982_24025</name>
</gene>
<keyword evidence="2" id="KW-1133">Transmembrane helix</keyword>
<dbReference type="Proteomes" id="UP000194632">
    <property type="component" value="Unassembled WGS sequence"/>
</dbReference>
<dbReference type="RefSeq" id="WP_086537653.1">
    <property type="nucleotide sequence ID" value="NZ_NGFO01000044.1"/>
</dbReference>
<proteinExistence type="predicted"/>
<feature type="region of interest" description="Disordered" evidence="1">
    <location>
        <begin position="379"/>
        <end position="450"/>
    </location>
</feature>
<evidence type="ECO:0000313" key="3">
    <source>
        <dbReference type="EMBL" id="OUC75959.1"/>
    </source>
</evidence>
<sequence>MRRFVPAVLAFFGAACIAAAIAIPLYLVPQLKVVPLDLDITSDATTVAADGSTGERFPAVIFDRCSVSEDRARTLEAHLTQQRRSIIIEPSDSRQASLQSAQTVRIDRLRDAEGTETEPTFAAAGETRTCEDGLLTATIDRVSVNRKTSAPNGAVSSLQLEAVPEGGNVNDVSVAIDNRTGYQYKFGFDVQQRDYPYYDLNTRQDCAAKFEGEETIDGVKTYHFVCDVPETDLSNLPNAQGEAALGTMLTMPARWWGITGRGVRANDPITMHRYAAATRHVWVEPQTGTIVDGREDQHQYFKSPDQSDATPQAVRDFRMDALKGTFKWTDDTVSNQAGKASGYIDQLKVGGVWVPIILGIVGLILLIAAVLLFFRGRRDDTRVDDTPPPTTPPADERDTTLIKRDAPPAGAAPAGANPWERPTEQIPKVGDTPPADDSATRTFRKQPPPE</sequence>
<dbReference type="Pfam" id="PF11271">
    <property type="entry name" value="PorA"/>
    <property type="match status" value="1"/>
</dbReference>
<protein>
    <recommendedName>
        <fullName evidence="5">DUF3068 domain-containing protein</fullName>
    </recommendedName>
</protein>
<accession>A0A2C9ZHY3</accession>
<dbReference type="AlphaFoldDB" id="A0A2C9ZHY3"/>